<evidence type="ECO:0000313" key="2">
    <source>
        <dbReference type="EMBL" id="SEN29587.1"/>
    </source>
</evidence>
<dbReference type="STRING" id="501024.RTCCBAU85039_0260"/>
<organism evidence="1 3">
    <name type="scientific">Rhizobium tibeticum</name>
    <dbReference type="NCBI Taxonomy" id="501024"/>
    <lineage>
        <taxon>Bacteria</taxon>
        <taxon>Pseudomonadati</taxon>
        <taxon>Pseudomonadota</taxon>
        <taxon>Alphaproteobacteria</taxon>
        <taxon>Hyphomicrobiales</taxon>
        <taxon>Rhizobiaceae</taxon>
        <taxon>Rhizobium/Agrobacterium group</taxon>
        <taxon>Rhizobium</taxon>
    </lineage>
</organism>
<keyword evidence="4" id="KW-1185">Reference proteome</keyword>
<protein>
    <submittedName>
        <fullName evidence="1">Uncharacterized protein</fullName>
    </submittedName>
</protein>
<gene>
    <name evidence="1" type="ORF">RTCCBAU85039_0260</name>
    <name evidence="2" type="ORF">SAMN05216228_1003267</name>
</gene>
<reference evidence="3" key="1">
    <citation type="submission" date="2016-10" db="EMBL/GenBank/DDBJ databases">
        <authorList>
            <person name="Wibberg D."/>
        </authorList>
    </citation>
    <scope>NUCLEOTIDE SEQUENCE [LARGE SCALE GENOMIC DNA]</scope>
</reference>
<evidence type="ECO:0000313" key="3">
    <source>
        <dbReference type="Proteomes" id="UP000183063"/>
    </source>
</evidence>
<dbReference type="Proteomes" id="UP000198939">
    <property type="component" value="Unassembled WGS sequence"/>
</dbReference>
<sequence length="48" mass="5026">MAQIILNSAVAILIAAAFVTTATAALRGEGRAMQKVPVRVKPTRHPKG</sequence>
<dbReference type="EMBL" id="FOCV01000003">
    <property type="protein sequence ID" value="SEN29587.1"/>
    <property type="molecule type" value="Genomic_DNA"/>
</dbReference>
<dbReference type="AlphaFoldDB" id="A0A1H8FEH7"/>
<dbReference type="Proteomes" id="UP000183063">
    <property type="component" value="Unassembled WGS sequence"/>
</dbReference>
<dbReference type="RefSeq" id="WP_167371529.1">
    <property type="nucleotide sequence ID" value="NZ_FNXB01000001.1"/>
</dbReference>
<dbReference type="EMBL" id="FNXB01000001">
    <property type="protein sequence ID" value="SEH41672.1"/>
    <property type="molecule type" value="Genomic_DNA"/>
</dbReference>
<reference evidence="1" key="2">
    <citation type="submission" date="2016-10" db="EMBL/GenBank/DDBJ databases">
        <authorList>
            <person name="de Groot N.N."/>
        </authorList>
    </citation>
    <scope>NUCLEOTIDE SEQUENCE [LARGE SCALE GENOMIC DNA]</scope>
    <source>
        <strain evidence="1">CCBAU85039</strain>
    </source>
</reference>
<accession>A0A1H8FEH7</accession>
<reference evidence="2 4" key="3">
    <citation type="submission" date="2016-10" db="EMBL/GenBank/DDBJ databases">
        <authorList>
            <person name="Varghese N."/>
            <person name="Submissions S."/>
        </authorList>
    </citation>
    <scope>NUCLEOTIDE SEQUENCE [LARGE SCALE GENOMIC DNA]</scope>
    <source>
        <strain evidence="2 4">CGMCC 1.7071</strain>
    </source>
</reference>
<name>A0A1H8FEH7_9HYPH</name>
<evidence type="ECO:0000313" key="4">
    <source>
        <dbReference type="Proteomes" id="UP000198939"/>
    </source>
</evidence>
<evidence type="ECO:0000313" key="1">
    <source>
        <dbReference type="EMBL" id="SEH41672.1"/>
    </source>
</evidence>
<proteinExistence type="predicted"/>